<reference evidence="3" key="1">
    <citation type="submission" date="2016-06" db="UniProtKB">
        <authorList>
            <consortium name="WormBaseParasite"/>
        </authorList>
    </citation>
    <scope>IDENTIFICATION</scope>
</reference>
<proteinExistence type="predicted"/>
<dbReference type="WBParaSite" id="ECPE_0000507101-mRNA-1">
    <property type="protein sequence ID" value="ECPE_0000507101-mRNA-1"/>
    <property type="gene ID" value="ECPE_0000507101"/>
</dbReference>
<reference evidence="1 2" key="2">
    <citation type="submission" date="2018-11" db="EMBL/GenBank/DDBJ databases">
        <authorList>
            <consortium name="Pathogen Informatics"/>
        </authorList>
    </citation>
    <scope>NUCLEOTIDE SEQUENCE [LARGE SCALE GENOMIC DNA]</scope>
    <source>
        <strain evidence="1 2">Egypt</strain>
    </source>
</reference>
<name>A0A183ADM4_9TREM</name>
<dbReference type="Proteomes" id="UP000272942">
    <property type="component" value="Unassembled WGS sequence"/>
</dbReference>
<accession>A0A183ADM4</accession>
<sequence length="196" mass="22601">MAKETEVYVQIALDDMPEDMRTSMLELIEKYAAVSHLVGKLIKLYQERRKIFVIQGFDWTVSSRKKVLNRSDMGDTNRTELDHSYSWRPSLFVSRPIALKELHRAFSLPHSSTGTSSFTESHSDLRVTTSEDADVEEPGPAEGVMVVAHHKQGPVKKTGSNKRKRMRRKARIVSPYTRLRIQFSELLKKRMLKQAR</sequence>
<protein>
    <submittedName>
        <fullName evidence="3">CACTA en-spm transposon protein</fullName>
    </submittedName>
</protein>
<evidence type="ECO:0000313" key="2">
    <source>
        <dbReference type="Proteomes" id="UP000272942"/>
    </source>
</evidence>
<evidence type="ECO:0000313" key="3">
    <source>
        <dbReference type="WBParaSite" id="ECPE_0000507101-mRNA-1"/>
    </source>
</evidence>
<dbReference type="EMBL" id="UZAN01041909">
    <property type="protein sequence ID" value="VDP74420.1"/>
    <property type="molecule type" value="Genomic_DNA"/>
</dbReference>
<organism evidence="3">
    <name type="scientific">Echinostoma caproni</name>
    <dbReference type="NCBI Taxonomy" id="27848"/>
    <lineage>
        <taxon>Eukaryota</taxon>
        <taxon>Metazoa</taxon>
        <taxon>Spiralia</taxon>
        <taxon>Lophotrochozoa</taxon>
        <taxon>Platyhelminthes</taxon>
        <taxon>Trematoda</taxon>
        <taxon>Digenea</taxon>
        <taxon>Plagiorchiida</taxon>
        <taxon>Echinostomata</taxon>
        <taxon>Echinostomatoidea</taxon>
        <taxon>Echinostomatidae</taxon>
        <taxon>Echinostoma</taxon>
    </lineage>
</organism>
<gene>
    <name evidence="1" type="ORF">ECPE_LOCUS5059</name>
</gene>
<keyword evidence="2" id="KW-1185">Reference proteome</keyword>
<dbReference type="AlphaFoldDB" id="A0A183ADM4"/>
<evidence type="ECO:0000313" key="1">
    <source>
        <dbReference type="EMBL" id="VDP74420.1"/>
    </source>
</evidence>